<feature type="transmembrane region" description="Helical" evidence="6">
    <location>
        <begin position="42"/>
        <end position="63"/>
    </location>
</feature>
<feature type="transmembrane region" description="Helical" evidence="6">
    <location>
        <begin position="293"/>
        <end position="314"/>
    </location>
</feature>
<keyword evidence="5 6" id="KW-0472">Membrane</keyword>
<dbReference type="Proteomes" id="UP000253891">
    <property type="component" value="Unassembled WGS sequence"/>
</dbReference>
<dbReference type="PANTHER" id="PTHR23513">
    <property type="entry name" value="INTEGRAL MEMBRANE EFFLUX PROTEIN-RELATED"/>
    <property type="match status" value="1"/>
</dbReference>
<feature type="transmembrane region" description="Helical" evidence="6">
    <location>
        <begin position="262"/>
        <end position="281"/>
    </location>
</feature>
<dbReference type="InterPro" id="IPR036259">
    <property type="entry name" value="MFS_trans_sf"/>
</dbReference>
<gene>
    <name evidence="7" type="ORF">FFIC_230940</name>
</gene>
<proteinExistence type="predicted"/>
<dbReference type="EMBL" id="DF968000">
    <property type="protein sequence ID" value="GAO99609.1"/>
    <property type="molecule type" value="Genomic_DNA"/>
</dbReference>
<evidence type="ECO:0000313" key="8">
    <source>
        <dbReference type="Proteomes" id="UP000253891"/>
    </source>
</evidence>
<comment type="subcellular location">
    <subcellularLocation>
        <location evidence="1">Cell membrane</location>
        <topology evidence="1">Multi-pass membrane protein</topology>
    </subcellularLocation>
</comment>
<dbReference type="SUPFAM" id="SSF103473">
    <property type="entry name" value="MFS general substrate transporter"/>
    <property type="match status" value="1"/>
</dbReference>
<keyword evidence="8" id="KW-1185">Reference proteome</keyword>
<evidence type="ECO:0000313" key="7">
    <source>
        <dbReference type="EMBL" id="GAO99609.1"/>
    </source>
</evidence>
<evidence type="ECO:0000256" key="3">
    <source>
        <dbReference type="ARBA" id="ARBA00022692"/>
    </source>
</evidence>
<keyword evidence="3 6" id="KW-0812">Transmembrane</keyword>
<feature type="transmembrane region" description="Helical" evidence="6">
    <location>
        <begin position="320"/>
        <end position="348"/>
    </location>
</feature>
<dbReference type="GO" id="GO:0022857">
    <property type="term" value="F:transmembrane transporter activity"/>
    <property type="evidence" value="ECO:0007669"/>
    <property type="project" value="InterPro"/>
</dbReference>
<feature type="transmembrane region" description="Helical" evidence="6">
    <location>
        <begin position="146"/>
        <end position="166"/>
    </location>
</feature>
<evidence type="ECO:0000256" key="4">
    <source>
        <dbReference type="ARBA" id="ARBA00022989"/>
    </source>
</evidence>
<dbReference type="CDD" id="cd06173">
    <property type="entry name" value="MFS_MefA_like"/>
    <property type="match status" value="1"/>
</dbReference>
<sequence>MNEKQSTRQVYLATMSLFVGLFGSSIFSFAVGLYLLKVYTSASIFGISQVIGPLATLLMAPVIRIFIDRYPKKKIIAATQFFNIVVLLGFAAVISLNIQHIFLIAVFALLMLLSLASQVFNVAYMSSATALVLKKDIQKMRSYEQMVSSLSTIVSPIMGAALYAVFSTNFDAYVLVQLATEVLTLLLMWRLKYQNLDIHSDTETQQEIEAEPVKQNELQFIWQDKILLAVIILGCVLNFFFAAFNVGIPYLQVHVLQLPSQVYAVSEAAVSIGVLLANVYLAKRKAFRHPIDMTWKISLGMSSLFFVLAGVLWLQLTNQIAFSIFIIIFNLVMGTLIAIMNTPILVWLTQRVPDELQGRVFNVFRTGVQIMTPLGVLICSLAFDYFQPKEVFFLVGVICLLFVLALPRVFGVNFKEDTV</sequence>
<feature type="transmembrane region" description="Helical" evidence="6">
    <location>
        <begin position="101"/>
        <end position="125"/>
    </location>
</feature>
<feature type="transmembrane region" description="Helical" evidence="6">
    <location>
        <begin position="12"/>
        <end position="36"/>
    </location>
</feature>
<feature type="transmembrane region" description="Helical" evidence="6">
    <location>
        <begin position="360"/>
        <end position="385"/>
    </location>
</feature>
<evidence type="ECO:0000256" key="2">
    <source>
        <dbReference type="ARBA" id="ARBA00022475"/>
    </source>
</evidence>
<feature type="transmembrane region" description="Helical" evidence="6">
    <location>
        <begin position="391"/>
        <end position="410"/>
    </location>
</feature>
<evidence type="ECO:0000256" key="5">
    <source>
        <dbReference type="ARBA" id="ARBA00023136"/>
    </source>
</evidence>
<dbReference type="OrthoDB" id="9775268at2"/>
<name>A0A0K8MIB8_9LACO</name>
<feature type="transmembrane region" description="Helical" evidence="6">
    <location>
        <begin position="75"/>
        <end position="95"/>
    </location>
</feature>
<dbReference type="Pfam" id="PF07690">
    <property type="entry name" value="MFS_1"/>
    <property type="match status" value="1"/>
</dbReference>
<accession>A0A0K8MIB8</accession>
<dbReference type="PANTHER" id="PTHR23513:SF6">
    <property type="entry name" value="MAJOR FACILITATOR SUPERFAMILY ASSOCIATED DOMAIN-CONTAINING PROTEIN"/>
    <property type="match status" value="1"/>
</dbReference>
<dbReference type="Gene3D" id="1.20.1250.20">
    <property type="entry name" value="MFS general substrate transporter like domains"/>
    <property type="match status" value="1"/>
</dbReference>
<protein>
    <submittedName>
        <fullName evidence="7">Transporter, major facilitator family protein</fullName>
    </submittedName>
</protein>
<dbReference type="RefSeq" id="WP_061993013.1">
    <property type="nucleotide sequence ID" value="NZ_DF968000.1"/>
</dbReference>
<keyword evidence="4 6" id="KW-1133">Transmembrane helix</keyword>
<dbReference type="InterPro" id="IPR011701">
    <property type="entry name" value="MFS"/>
</dbReference>
<evidence type="ECO:0000256" key="1">
    <source>
        <dbReference type="ARBA" id="ARBA00004651"/>
    </source>
</evidence>
<dbReference type="STRING" id="157463.GCA_001047075_00529"/>
<feature type="transmembrane region" description="Helical" evidence="6">
    <location>
        <begin position="226"/>
        <end position="250"/>
    </location>
</feature>
<feature type="transmembrane region" description="Helical" evidence="6">
    <location>
        <begin position="172"/>
        <end position="189"/>
    </location>
</feature>
<reference evidence="7 8" key="1">
    <citation type="journal article" date="2015" name="BMC Genomics">
        <title>Comparative genomics of Fructobacillus spp. and Leuconostoc spp. reveals niche-specific evolution of Fructobacillus spp.</title>
        <authorList>
            <person name="Endo A."/>
            <person name="Tanizawa Y."/>
            <person name="Tanaka N."/>
            <person name="Maeno S."/>
            <person name="Kumar H."/>
            <person name="Shiwa Y."/>
            <person name="Okada S."/>
            <person name="Yoshikawa H."/>
            <person name="Dicks L."/>
            <person name="Nakagawa J."/>
            <person name="Arita M."/>
        </authorList>
    </citation>
    <scope>NUCLEOTIDE SEQUENCE [LARGE SCALE GENOMIC DNA]</scope>
    <source>
        <strain evidence="7 8">JCM 12225</strain>
    </source>
</reference>
<dbReference type="AlphaFoldDB" id="A0A0K8MIB8"/>
<evidence type="ECO:0000256" key="6">
    <source>
        <dbReference type="SAM" id="Phobius"/>
    </source>
</evidence>
<organism evidence="7 8">
    <name type="scientific">Fructobacillus ficulneus</name>
    <dbReference type="NCBI Taxonomy" id="157463"/>
    <lineage>
        <taxon>Bacteria</taxon>
        <taxon>Bacillati</taxon>
        <taxon>Bacillota</taxon>
        <taxon>Bacilli</taxon>
        <taxon>Lactobacillales</taxon>
        <taxon>Lactobacillaceae</taxon>
        <taxon>Fructobacillus</taxon>
    </lineage>
</organism>
<dbReference type="GO" id="GO:0005886">
    <property type="term" value="C:plasma membrane"/>
    <property type="evidence" value="ECO:0007669"/>
    <property type="project" value="UniProtKB-SubCell"/>
</dbReference>
<keyword evidence="2" id="KW-1003">Cell membrane</keyword>